<dbReference type="PANTHER" id="PTHR21262:SF36">
    <property type="entry name" value="BIFUNCTIONAL (P)PPGPP SYNTHASE_HYDROLASE SPOT"/>
    <property type="match status" value="1"/>
</dbReference>
<dbReference type="InterPro" id="IPR007685">
    <property type="entry name" value="RelA_SpoT"/>
</dbReference>
<dbReference type="CDD" id="cd04876">
    <property type="entry name" value="ACT_RelA-SpoT"/>
    <property type="match status" value="1"/>
</dbReference>
<dbReference type="InterPro" id="IPR033655">
    <property type="entry name" value="TGS_RelA/SpoT"/>
</dbReference>
<feature type="domain" description="ACT" evidence="6">
    <location>
        <begin position="629"/>
        <end position="703"/>
    </location>
</feature>
<evidence type="ECO:0000313" key="10">
    <source>
        <dbReference type="Proteomes" id="UP000070250"/>
    </source>
</evidence>
<dbReference type="CDD" id="cd05399">
    <property type="entry name" value="NT_Rel-Spo_like"/>
    <property type="match status" value="1"/>
</dbReference>
<dbReference type="InterPro" id="IPR003607">
    <property type="entry name" value="HD/PDEase_dom"/>
</dbReference>
<dbReference type="InterPro" id="IPR043519">
    <property type="entry name" value="NT_sf"/>
</dbReference>
<protein>
    <recommendedName>
        <fullName evidence="3">guanosine-3',5'-bis(diphosphate) 3'-diphosphatase</fullName>
        <ecNumber evidence="3">3.1.7.2</ecNumber>
    </recommendedName>
</protein>
<keyword evidence="10" id="KW-1185">Reference proteome</keyword>
<dbReference type="FunFam" id="3.30.460.10:FF:000001">
    <property type="entry name" value="GTP pyrophosphokinase RelA"/>
    <property type="match status" value="1"/>
</dbReference>
<evidence type="ECO:0000256" key="4">
    <source>
        <dbReference type="ARBA" id="ARBA00047968"/>
    </source>
</evidence>
<dbReference type="SUPFAM" id="SSF81301">
    <property type="entry name" value="Nucleotidyltransferase"/>
    <property type="match status" value="1"/>
</dbReference>
<sequence>MGVTQLLNKLETYLPPTQVDRIRDAYEFGAEAHEGQKRRSGEPYIAHPVAVAHILADLRLDAPTIIAAILHDVIEDTQTAKDEIAERFGADVAELVDGVSKLDHIQFRNRAEAHAESFRKMLLAMVRDIRVIMVKLADRTHNMRTLGSMPPAKRRTIARETLEIYAPIANRLGIHSIKSELEDLGLKALYPSRHRVIEKALKRARGNQKQFVGKIEHNLRAALQKAGIHGRVEGREKHLYSVYQKMRRKRVPLSAIVDVFGFRIVVDSIDTCYRVLGLVHGLYRPMPGRFKDYIAIPRINGYQSLHTTLFGPNSMPIEVQIRTEDMHHIAESGIAAHWQYKTGEETDHAYRDRASEWLQQLVEMPGGSSEEFMESVKLDLFPDKVYVFTPRGEIRRLPRNATAVDFAYSVHTDIGNHCVAAKVDRRLVPLRTPLRNGQTVEIITAKGATPNPGWANYVVTAKARAAIRHYLKSLKHSEAVELGKRMLTQALADLSLTLKKIPEERLQAAAAELNLKSPVDLYEKIGLGERLAALVARRLLPPGTDTGKLPQLPSKAGALAIAGTEGMVVNYARCCFPIPNDPIMAYLSSGRGMVIHREACGNLHSYRKQPEKWLSVTWAPDVDRLFNVELRIDVNNRMGVLAAIAANIAMTETNIEHVGVDERDGQATTLVFDLQVRDRKHLARTIKHLRKMPEVLRVTRVLA</sequence>
<gene>
    <name evidence="9" type="ORF">ACG33_15285</name>
</gene>
<comment type="pathway">
    <text evidence="2">Purine metabolism; ppGpp biosynthesis; ppGpp from GDP: step 1/1.</text>
</comment>
<dbReference type="PROSITE" id="PS51880">
    <property type="entry name" value="TGS"/>
    <property type="match status" value="1"/>
</dbReference>
<comment type="function">
    <text evidence="5">In eubacteria ppGpp (guanosine 3'-diphosphate 5'-diphosphate) is a mediator of the stringent response that coordinates a variety of cellular activities in response to changes in nutritional abundance.</text>
</comment>
<dbReference type="KEGG" id="sdf:ACG33_15285"/>
<dbReference type="FunFam" id="1.10.3210.10:FF:000001">
    <property type="entry name" value="GTP pyrophosphokinase RelA"/>
    <property type="match status" value="1"/>
</dbReference>
<evidence type="ECO:0000259" key="6">
    <source>
        <dbReference type="PROSITE" id="PS51671"/>
    </source>
</evidence>
<dbReference type="InterPro" id="IPR012676">
    <property type="entry name" value="TGS-like"/>
</dbReference>
<dbReference type="Proteomes" id="UP000070250">
    <property type="component" value="Chromosome"/>
</dbReference>
<dbReference type="UniPathway" id="UPA00908">
    <property type="reaction ID" value="UER00886"/>
</dbReference>
<dbReference type="PROSITE" id="PS51831">
    <property type="entry name" value="HD"/>
    <property type="match status" value="1"/>
</dbReference>
<dbReference type="InterPro" id="IPR004095">
    <property type="entry name" value="TGS"/>
</dbReference>
<dbReference type="InterPro" id="IPR002912">
    <property type="entry name" value="ACT_dom"/>
</dbReference>
<dbReference type="NCBIfam" id="TIGR00691">
    <property type="entry name" value="spoT_relA"/>
    <property type="match status" value="1"/>
</dbReference>
<dbReference type="InterPro" id="IPR012675">
    <property type="entry name" value="Beta-grasp_dom_sf"/>
</dbReference>
<dbReference type="Gene3D" id="1.10.3210.10">
    <property type="entry name" value="Hypothetical protein af1432"/>
    <property type="match status" value="1"/>
</dbReference>
<dbReference type="GO" id="GO:0008893">
    <property type="term" value="F:guanosine-3',5'-bis(diphosphate) 3'-diphosphatase activity"/>
    <property type="evidence" value="ECO:0007669"/>
    <property type="project" value="UniProtKB-EC"/>
</dbReference>
<evidence type="ECO:0000256" key="2">
    <source>
        <dbReference type="ARBA" id="ARBA00024329"/>
    </source>
</evidence>
<dbReference type="InterPro" id="IPR045600">
    <property type="entry name" value="RelA/SpoT_AH_RIS"/>
</dbReference>
<dbReference type="Gene3D" id="3.10.20.30">
    <property type="match status" value="1"/>
</dbReference>
<dbReference type="SUPFAM" id="SSF81271">
    <property type="entry name" value="TGS-like"/>
    <property type="match status" value="1"/>
</dbReference>
<accession>A0A127FDI5</accession>
<feature type="domain" description="HD" evidence="7">
    <location>
        <begin position="44"/>
        <end position="143"/>
    </location>
</feature>
<name>A0A127FDI5_STEDE</name>
<evidence type="ECO:0000259" key="8">
    <source>
        <dbReference type="PROSITE" id="PS51880"/>
    </source>
</evidence>
<dbReference type="STRING" id="465721.ACG33_15285"/>
<comment type="similarity">
    <text evidence="5">Belongs to the relA/spoT family.</text>
</comment>
<dbReference type="SMART" id="SM00954">
    <property type="entry name" value="RelA_SpoT"/>
    <property type="match status" value="1"/>
</dbReference>
<evidence type="ECO:0000256" key="1">
    <source>
        <dbReference type="ARBA" id="ARBA00022801"/>
    </source>
</evidence>
<dbReference type="Pfam" id="PF04607">
    <property type="entry name" value="RelA_SpoT"/>
    <property type="match status" value="1"/>
</dbReference>
<dbReference type="PANTHER" id="PTHR21262">
    <property type="entry name" value="GUANOSINE-3',5'-BIS DIPHOSPHATE 3'-PYROPHOSPHOHYDROLASE"/>
    <property type="match status" value="1"/>
</dbReference>
<dbReference type="GO" id="GO:0015970">
    <property type="term" value="P:guanosine tetraphosphate biosynthetic process"/>
    <property type="evidence" value="ECO:0007669"/>
    <property type="project" value="UniProtKB-UniPathway"/>
</dbReference>
<dbReference type="SUPFAM" id="SSF55021">
    <property type="entry name" value="ACT-like"/>
    <property type="match status" value="1"/>
</dbReference>
<dbReference type="EMBL" id="CP011971">
    <property type="protein sequence ID" value="AMN48436.1"/>
    <property type="molecule type" value="Genomic_DNA"/>
</dbReference>
<dbReference type="Pfam" id="PF13291">
    <property type="entry name" value="ACT_4"/>
    <property type="match status" value="1"/>
</dbReference>
<dbReference type="FunFam" id="3.10.20.30:FF:000002">
    <property type="entry name" value="GTP pyrophosphokinase (RelA/SpoT)"/>
    <property type="match status" value="1"/>
</dbReference>
<reference evidence="9 10" key="1">
    <citation type="submission" date="2015-06" db="EMBL/GenBank/DDBJ databases">
        <title>A Comprehensive Approach to Explore the Metabolic and Phylogenetic Diversity of Bacterial Steroid Degradation in the Environment: Testosterone as an Example.</title>
        <authorList>
            <person name="Yang F.-C."/>
            <person name="Chen Y.-L."/>
            <person name="Yu C.-P."/>
            <person name="Tang S.-L."/>
            <person name="Wang P.-H."/>
            <person name="Ismail W."/>
            <person name="Wang C.-H."/>
            <person name="Yang C.-Y."/>
            <person name="Chiang Y.-R."/>
        </authorList>
    </citation>
    <scope>NUCLEOTIDE SEQUENCE [LARGE SCALE GENOMIC DNA]</scope>
    <source>
        <strain evidence="9 10">DSM 18526</strain>
    </source>
</reference>
<dbReference type="Gene3D" id="3.30.70.260">
    <property type="match status" value="1"/>
</dbReference>
<evidence type="ECO:0000256" key="5">
    <source>
        <dbReference type="RuleBase" id="RU003847"/>
    </source>
</evidence>
<dbReference type="PROSITE" id="PS51671">
    <property type="entry name" value="ACT"/>
    <property type="match status" value="1"/>
</dbReference>
<comment type="catalytic activity">
    <reaction evidence="4">
        <text>guanosine 3',5'-bis(diphosphate) + H2O = GDP + diphosphate + H(+)</text>
        <dbReference type="Rhea" id="RHEA:14253"/>
        <dbReference type="ChEBI" id="CHEBI:15377"/>
        <dbReference type="ChEBI" id="CHEBI:15378"/>
        <dbReference type="ChEBI" id="CHEBI:33019"/>
        <dbReference type="ChEBI" id="CHEBI:58189"/>
        <dbReference type="ChEBI" id="CHEBI:77828"/>
        <dbReference type="EC" id="3.1.7.2"/>
    </reaction>
</comment>
<dbReference type="PATRIC" id="fig|465721.4.peg.3267"/>
<dbReference type="AlphaFoldDB" id="A0A127FDI5"/>
<dbReference type="Gene3D" id="3.30.460.10">
    <property type="entry name" value="Beta Polymerase, domain 2"/>
    <property type="match status" value="1"/>
</dbReference>
<dbReference type="CDD" id="cd00077">
    <property type="entry name" value="HDc"/>
    <property type="match status" value="1"/>
</dbReference>
<dbReference type="InterPro" id="IPR006674">
    <property type="entry name" value="HD_domain"/>
</dbReference>
<dbReference type="NCBIfam" id="NF008303">
    <property type="entry name" value="PRK11092.1"/>
    <property type="match status" value="1"/>
</dbReference>
<organism evidence="9 10">
    <name type="scientific">Steroidobacter denitrificans</name>
    <dbReference type="NCBI Taxonomy" id="465721"/>
    <lineage>
        <taxon>Bacteria</taxon>
        <taxon>Pseudomonadati</taxon>
        <taxon>Pseudomonadota</taxon>
        <taxon>Gammaproteobacteria</taxon>
        <taxon>Steroidobacterales</taxon>
        <taxon>Steroidobacteraceae</taxon>
        <taxon>Steroidobacter</taxon>
    </lineage>
</organism>
<evidence type="ECO:0000313" key="9">
    <source>
        <dbReference type="EMBL" id="AMN48436.1"/>
    </source>
</evidence>
<dbReference type="InterPro" id="IPR004811">
    <property type="entry name" value="RelA/Spo_fam"/>
</dbReference>
<dbReference type="Pfam" id="PF13328">
    <property type="entry name" value="HD_4"/>
    <property type="match status" value="1"/>
</dbReference>
<dbReference type="SMART" id="SM00471">
    <property type="entry name" value="HDc"/>
    <property type="match status" value="1"/>
</dbReference>
<dbReference type="GO" id="GO:0042594">
    <property type="term" value="P:response to starvation"/>
    <property type="evidence" value="ECO:0007669"/>
    <property type="project" value="TreeGrafter"/>
</dbReference>
<evidence type="ECO:0000256" key="3">
    <source>
        <dbReference type="ARBA" id="ARBA00024387"/>
    </source>
</evidence>
<feature type="domain" description="TGS" evidence="8">
    <location>
        <begin position="383"/>
        <end position="444"/>
    </location>
</feature>
<dbReference type="GO" id="GO:0015949">
    <property type="term" value="P:nucleobase-containing small molecule interconversion"/>
    <property type="evidence" value="ECO:0007669"/>
    <property type="project" value="UniProtKB-ARBA"/>
</dbReference>
<dbReference type="EC" id="3.1.7.2" evidence="3"/>
<dbReference type="CDD" id="cd01668">
    <property type="entry name" value="TGS_RSH"/>
    <property type="match status" value="1"/>
</dbReference>
<keyword evidence="1" id="KW-0378">Hydrolase</keyword>
<dbReference type="Pfam" id="PF02824">
    <property type="entry name" value="TGS"/>
    <property type="match status" value="1"/>
</dbReference>
<proteinExistence type="inferred from homology"/>
<evidence type="ECO:0000259" key="7">
    <source>
        <dbReference type="PROSITE" id="PS51831"/>
    </source>
</evidence>
<dbReference type="GO" id="GO:0005886">
    <property type="term" value="C:plasma membrane"/>
    <property type="evidence" value="ECO:0007669"/>
    <property type="project" value="TreeGrafter"/>
</dbReference>
<dbReference type="Pfam" id="PF19296">
    <property type="entry name" value="RelA_AH_RIS"/>
    <property type="match status" value="1"/>
</dbReference>
<dbReference type="SUPFAM" id="SSF109604">
    <property type="entry name" value="HD-domain/PDEase-like"/>
    <property type="match status" value="1"/>
</dbReference>
<dbReference type="InterPro" id="IPR045865">
    <property type="entry name" value="ACT-like_dom_sf"/>
</dbReference>
<dbReference type="GO" id="GO:0008728">
    <property type="term" value="F:GTP diphosphokinase activity"/>
    <property type="evidence" value="ECO:0007669"/>
    <property type="project" value="TreeGrafter"/>
</dbReference>